<sequence length="152" mass="17474">MLNFSKFSRQKLKEEDFFPQTNDVLIIFDEDNKTSDIKRISSISDGKIFVNAEYMLPLDDCEVTNSATGRNFFCRAPKEYVQETRRLAELEKSMVLSKITQYKPKPVESAMDYTRIALFGLLALCIIVFGCTSCSNKEEPQQVPTQTYQQSK</sequence>
<organism evidence="1">
    <name type="scientific">Bacillus toyonensis</name>
    <dbReference type="NCBI Taxonomy" id="155322"/>
    <lineage>
        <taxon>Bacteria</taxon>
        <taxon>Bacillati</taxon>
        <taxon>Bacillota</taxon>
        <taxon>Bacilli</taxon>
        <taxon>Bacillales</taxon>
        <taxon>Bacillaceae</taxon>
        <taxon>Bacillus</taxon>
        <taxon>Bacillus cereus group</taxon>
    </lineage>
</organism>
<evidence type="ECO:0000313" key="1">
    <source>
        <dbReference type="EMBL" id="PEI85877.1"/>
    </source>
</evidence>
<accession>A0AB73QWX8</accession>
<reference evidence="1" key="1">
    <citation type="submission" date="2017-09" db="EMBL/GenBank/DDBJ databases">
        <title>Large-scale bioinformatics analysis of Bacillus genomes uncovers conserved roles of natural products in bacterial physiology.</title>
        <authorList>
            <consortium name="Agbiome Team Llc"/>
            <person name="Bleich R.M."/>
            <person name="Kirk G.J."/>
            <person name="Santa Maria K.C."/>
            <person name="Allen S.E."/>
            <person name="Farag S."/>
            <person name="Shank E.A."/>
            <person name="Bowers A."/>
        </authorList>
    </citation>
    <scope>NUCLEOTIDE SEQUENCE</scope>
    <source>
        <strain evidence="1">AFS005430</strain>
    </source>
</reference>
<dbReference type="AlphaFoldDB" id="A0AB73QWX8"/>
<comment type="caution">
    <text evidence="1">The sequence shown here is derived from an EMBL/GenBank/DDBJ whole genome shotgun (WGS) entry which is preliminary data.</text>
</comment>
<dbReference type="RefSeq" id="WP_098164530.1">
    <property type="nucleotide sequence ID" value="NZ_NUEH01000031.1"/>
</dbReference>
<name>A0AB73QWX8_9BACI</name>
<dbReference type="EMBL" id="NUEH01000031">
    <property type="protein sequence ID" value="PEI85877.1"/>
    <property type="molecule type" value="Genomic_DNA"/>
</dbReference>
<gene>
    <name evidence="1" type="ORF">CN678_14290</name>
</gene>
<dbReference type="Proteomes" id="UP000220969">
    <property type="component" value="Unassembled WGS sequence"/>
</dbReference>
<proteinExistence type="predicted"/>
<protein>
    <submittedName>
        <fullName evidence="1">Uncharacterized protein</fullName>
    </submittedName>
</protein>